<evidence type="ECO:0000259" key="1">
    <source>
        <dbReference type="PROSITE" id="PS50879"/>
    </source>
</evidence>
<dbReference type="EMBL" id="BGPR01006893">
    <property type="protein sequence ID" value="GBN22665.1"/>
    <property type="molecule type" value="Genomic_DNA"/>
</dbReference>
<protein>
    <recommendedName>
        <fullName evidence="1">RNase H type-1 domain-containing protein</fullName>
    </recommendedName>
</protein>
<dbReference type="AlphaFoldDB" id="A0A4Y2M6D1"/>
<dbReference type="Proteomes" id="UP000499080">
    <property type="component" value="Unassembled WGS sequence"/>
</dbReference>
<proteinExistence type="predicted"/>
<dbReference type="PANTHER" id="PTHR19446">
    <property type="entry name" value="REVERSE TRANSCRIPTASES"/>
    <property type="match status" value="1"/>
</dbReference>
<dbReference type="InterPro" id="IPR036397">
    <property type="entry name" value="RNaseH_sf"/>
</dbReference>
<accession>A0A4Y2M6D1</accession>
<dbReference type="CDD" id="cd09276">
    <property type="entry name" value="Rnase_HI_RT_non_LTR"/>
    <property type="match status" value="1"/>
</dbReference>
<dbReference type="InterPro" id="IPR012337">
    <property type="entry name" value="RNaseH-like_sf"/>
</dbReference>
<dbReference type="GO" id="GO:0004523">
    <property type="term" value="F:RNA-DNA hybrid ribonuclease activity"/>
    <property type="evidence" value="ECO:0007669"/>
    <property type="project" value="InterPro"/>
</dbReference>
<sequence>MKHIRMENGEYTNNFRDSIHVVLEHQFPRSEDGIVEKQIKINMNFPMDDGLDGLTLGIIRELFFLYPAWFTDLFNDCTRQGVFPDFWKIAKVLLIPKEGKDLTEVSAYRPICLLPTWGKVYDKSIAQILLYELESKCKLHRNQFGFRKQRTLKYLGLLFDERLTWRPHLERAREKVNYLQNKLYRFSRETWGVKPQVLKEIYEVAIEKYILYGVEIWFNKTVKNSQTLIQIQRVELVQIAKTYKTVSLEALLVLTGSIPLDLVADKEVPKFNLFNRGIPINIKDKEYSFQDFDLVNKLDLLPWEKGGISWSMDSDPNGRFKKIFTDWSKLNGRVGSGIVCLSEARDIIWKEEIKLNDEASFFVTEAVAIQLAVEKVGPTKEKIVIFSDSRSVLMVLESHKNHSEVIMKLRKILLVKPQIKLNLVHAHVGIYGNELLDLSATNATTKEEVYIKVKIPKSWIKYQLNLNMLQEWQARSMSSPNSRFFYGIYPEVNTKR</sequence>
<dbReference type="OrthoDB" id="6515318at2759"/>
<dbReference type="Gene3D" id="3.30.420.10">
    <property type="entry name" value="Ribonuclease H-like superfamily/Ribonuclease H"/>
    <property type="match status" value="1"/>
</dbReference>
<name>A0A4Y2M6D1_ARAVE</name>
<comment type="caution">
    <text evidence="2">The sequence shown here is derived from an EMBL/GenBank/DDBJ whole genome shotgun (WGS) entry which is preliminary data.</text>
</comment>
<evidence type="ECO:0000313" key="2">
    <source>
        <dbReference type="EMBL" id="GBN22665.1"/>
    </source>
</evidence>
<dbReference type="InterPro" id="IPR002156">
    <property type="entry name" value="RNaseH_domain"/>
</dbReference>
<keyword evidence="3" id="KW-1185">Reference proteome</keyword>
<dbReference type="PROSITE" id="PS50879">
    <property type="entry name" value="RNASE_H_1"/>
    <property type="match status" value="1"/>
</dbReference>
<dbReference type="SUPFAM" id="SSF53098">
    <property type="entry name" value="Ribonuclease H-like"/>
    <property type="match status" value="1"/>
</dbReference>
<evidence type="ECO:0000313" key="3">
    <source>
        <dbReference type="Proteomes" id="UP000499080"/>
    </source>
</evidence>
<reference evidence="2 3" key="1">
    <citation type="journal article" date="2019" name="Sci. Rep.">
        <title>Orb-weaving spider Araneus ventricosus genome elucidates the spidroin gene catalogue.</title>
        <authorList>
            <person name="Kono N."/>
            <person name="Nakamura H."/>
            <person name="Ohtoshi R."/>
            <person name="Moran D.A.P."/>
            <person name="Shinohara A."/>
            <person name="Yoshida Y."/>
            <person name="Fujiwara M."/>
            <person name="Mori M."/>
            <person name="Tomita M."/>
            <person name="Arakawa K."/>
        </authorList>
    </citation>
    <scope>NUCLEOTIDE SEQUENCE [LARGE SCALE GENOMIC DNA]</scope>
</reference>
<dbReference type="GO" id="GO:0003676">
    <property type="term" value="F:nucleic acid binding"/>
    <property type="evidence" value="ECO:0007669"/>
    <property type="project" value="InterPro"/>
</dbReference>
<organism evidence="2 3">
    <name type="scientific">Araneus ventricosus</name>
    <name type="common">Orbweaver spider</name>
    <name type="synonym">Epeira ventricosa</name>
    <dbReference type="NCBI Taxonomy" id="182803"/>
    <lineage>
        <taxon>Eukaryota</taxon>
        <taxon>Metazoa</taxon>
        <taxon>Ecdysozoa</taxon>
        <taxon>Arthropoda</taxon>
        <taxon>Chelicerata</taxon>
        <taxon>Arachnida</taxon>
        <taxon>Araneae</taxon>
        <taxon>Araneomorphae</taxon>
        <taxon>Entelegynae</taxon>
        <taxon>Araneoidea</taxon>
        <taxon>Araneidae</taxon>
        <taxon>Araneus</taxon>
    </lineage>
</organism>
<feature type="domain" description="RNase H type-1" evidence="1">
    <location>
        <begin position="317"/>
        <end position="445"/>
    </location>
</feature>
<gene>
    <name evidence="2" type="ORF">AVEN_148534_1</name>
</gene>